<dbReference type="EMBL" id="JAPDRL010000067">
    <property type="protein sequence ID" value="KAJ9660238.1"/>
    <property type="molecule type" value="Genomic_DNA"/>
</dbReference>
<gene>
    <name evidence="2" type="ORF">H2201_006984</name>
</gene>
<evidence type="ECO:0000313" key="3">
    <source>
        <dbReference type="Proteomes" id="UP001172684"/>
    </source>
</evidence>
<feature type="compositionally biased region" description="Basic residues" evidence="1">
    <location>
        <begin position="35"/>
        <end position="44"/>
    </location>
</feature>
<protein>
    <submittedName>
        <fullName evidence="2">Uncharacterized protein</fullName>
    </submittedName>
</protein>
<organism evidence="2 3">
    <name type="scientific">Coniosporium apollinis</name>
    <dbReference type="NCBI Taxonomy" id="61459"/>
    <lineage>
        <taxon>Eukaryota</taxon>
        <taxon>Fungi</taxon>
        <taxon>Dikarya</taxon>
        <taxon>Ascomycota</taxon>
        <taxon>Pezizomycotina</taxon>
        <taxon>Dothideomycetes</taxon>
        <taxon>Dothideomycetes incertae sedis</taxon>
        <taxon>Coniosporium</taxon>
    </lineage>
</organism>
<dbReference type="Proteomes" id="UP001172684">
    <property type="component" value="Unassembled WGS sequence"/>
</dbReference>
<feature type="compositionally biased region" description="Polar residues" evidence="1">
    <location>
        <begin position="47"/>
        <end position="58"/>
    </location>
</feature>
<feature type="region of interest" description="Disordered" evidence="1">
    <location>
        <begin position="35"/>
        <end position="59"/>
    </location>
</feature>
<feature type="compositionally biased region" description="Acidic residues" evidence="1">
    <location>
        <begin position="127"/>
        <end position="137"/>
    </location>
</feature>
<reference evidence="2" key="1">
    <citation type="submission" date="2022-10" db="EMBL/GenBank/DDBJ databases">
        <title>Culturing micro-colonial fungi from biological soil crusts in the Mojave desert and describing Neophaeococcomyces mojavensis, and introducing the new genera and species Taxawa tesnikishii.</title>
        <authorList>
            <person name="Kurbessoian T."/>
            <person name="Stajich J.E."/>
        </authorList>
    </citation>
    <scope>NUCLEOTIDE SEQUENCE</scope>
    <source>
        <strain evidence="2">TK_1</strain>
    </source>
</reference>
<comment type="caution">
    <text evidence="2">The sequence shown here is derived from an EMBL/GenBank/DDBJ whole genome shotgun (WGS) entry which is preliminary data.</text>
</comment>
<evidence type="ECO:0000256" key="1">
    <source>
        <dbReference type="SAM" id="MobiDB-lite"/>
    </source>
</evidence>
<keyword evidence="3" id="KW-1185">Reference proteome</keyword>
<sequence>MLSSGGSFADVKPPDGVEQIALEAINLKLRIDRKKPARKRRKRCPSTGPSSELGNSQEGACFESLEEAASQSSLYEDDMLLLDEPLLCTSRPEDLLWEEERQAMDISNHVVKNTPNLSKRTAAASNPDDEADGEEGESVASHQLTQLVDAALRLTICERPNKLPAGIKFKKTDLAARLSEFAPALWSPEYLPAMSQRAVFLPTIAHALSHSLYKNARSASLQSKIEMLATKCAESAEENQSAKETASQMTAPLSASSAYHAISVKLWQLLQRELFDEKAARRLKPLKILKDAVATARPDGDDLLEDLAVADRQDDMLPFAAEDQLLDWSDDDLGPHFSEDDLLFGSEPGELEEPEELEDPESLWNYTPAWPSDQASDEFVEGLLMPVPRRPARLSFTGSGFELNASPSSGSRSRAHEYLEPCVEMCELDDEQIGEWMQDGTSDGDVIMSF</sequence>
<accession>A0ABQ9NNK9</accession>
<feature type="region of interest" description="Disordered" evidence="1">
    <location>
        <begin position="117"/>
        <end position="138"/>
    </location>
</feature>
<evidence type="ECO:0000313" key="2">
    <source>
        <dbReference type="EMBL" id="KAJ9660238.1"/>
    </source>
</evidence>
<name>A0ABQ9NNK9_9PEZI</name>
<proteinExistence type="predicted"/>